<evidence type="ECO:0000313" key="2">
    <source>
        <dbReference type="EMBL" id="MDQ1032674.1"/>
    </source>
</evidence>
<protein>
    <recommendedName>
        <fullName evidence="4">Transposase</fullName>
    </recommendedName>
</protein>
<proteinExistence type="predicted"/>
<reference evidence="2 3" key="1">
    <citation type="submission" date="2023-07" db="EMBL/GenBank/DDBJ databases">
        <title>Comparative genomics of wheat-associated soil bacteria to identify genetic determinants of phenazine resistance.</title>
        <authorList>
            <person name="Mouncey N."/>
        </authorList>
    </citation>
    <scope>NUCLEOTIDE SEQUENCE [LARGE SCALE GENOMIC DNA]</scope>
    <source>
        <strain evidence="2 3">V2I4</strain>
    </source>
</reference>
<feature type="compositionally biased region" description="Basic residues" evidence="1">
    <location>
        <begin position="82"/>
        <end position="94"/>
    </location>
</feature>
<gene>
    <name evidence="2" type="ORF">QF035_010256</name>
</gene>
<evidence type="ECO:0000313" key="3">
    <source>
        <dbReference type="Proteomes" id="UP001230328"/>
    </source>
</evidence>
<feature type="region of interest" description="Disordered" evidence="1">
    <location>
        <begin position="1"/>
        <end position="65"/>
    </location>
</feature>
<feature type="compositionally biased region" description="Basic residues" evidence="1">
    <location>
        <begin position="34"/>
        <end position="44"/>
    </location>
</feature>
<keyword evidence="3" id="KW-1185">Reference proteome</keyword>
<accession>A0ABU0TA35</accession>
<dbReference type="EMBL" id="JAUSZI010000002">
    <property type="protein sequence ID" value="MDQ1032674.1"/>
    <property type="molecule type" value="Genomic_DNA"/>
</dbReference>
<comment type="caution">
    <text evidence="2">The sequence shown here is derived from an EMBL/GenBank/DDBJ whole genome shotgun (WGS) entry which is preliminary data.</text>
</comment>
<evidence type="ECO:0000256" key="1">
    <source>
        <dbReference type="SAM" id="MobiDB-lite"/>
    </source>
</evidence>
<dbReference type="Proteomes" id="UP001230328">
    <property type="component" value="Unassembled WGS sequence"/>
</dbReference>
<feature type="region of interest" description="Disordered" evidence="1">
    <location>
        <begin position="82"/>
        <end position="126"/>
    </location>
</feature>
<feature type="region of interest" description="Disordered" evidence="1">
    <location>
        <begin position="174"/>
        <end position="198"/>
    </location>
</feature>
<organism evidence="2 3">
    <name type="scientific">Streptomyces umbrinus</name>
    <dbReference type="NCBI Taxonomy" id="67370"/>
    <lineage>
        <taxon>Bacteria</taxon>
        <taxon>Bacillati</taxon>
        <taxon>Actinomycetota</taxon>
        <taxon>Actinomycetes</taxon>
        <taxon>Kitasatosporales</taxon>
        <taxon>Streptomycetaceae</taxon>
        <taxon>Streptomyces</taxon>
        <taxon>Streptomyces phaeochromogenes group</taxon>
    </lineage>
</organism>
<sequence length="254" mass="28202">MRGRAVRVRSTTVGRPDRSPPARSPHVGGVWRIRPSRHRVHRPRAQLNSRRQSEPTPRGLGPGRRWFSVGTTLRRPRTVQRWRPNGHRPRRVRPRGGAALLSQHSRQVGKLRGQHASPQQDDDIPLGNHRTGMAHIRHTAGWRNTALSLGVTRGHMRAARARQTSGPRTAAAAVQSRSARSACPSPATSRRRSWQPDMTRRCTVNLHKEQAHPPDVRRYNDAWPGSGPALSNLPAALSRAHARSPPGSCCPVAL</sequence>
<feature type="compositionally biased region" description="Low complexity" evidence="1">
    <location>
        <begin position="174"/>
        <end position="188"/>
    </location>
</feature>
<evidence type="ECO:0008006" key="4">
    <source>
        <dbReference type="Google" id="ProtNLM"/>
    </source>
</evidence>
<name>A0ABU0TA35_9ACTN</name>